<sequence length="222" mass="21911">MDDDIRDVLLRHVADAPENPDRLGQVQHRVRRAARRRVAVAVSAGAAVLVVGVGVPVGMEVLRAPEQAASSALGDQDGAGEGGAAAPEAVDEPMAAGAALLPATLPGTGGGPPLPLDPASVLSRELAPSGSAELRFSLGADGREQALAGACAGASGGPLGGTAAYRIEVDGETVAEGDCAGPSTLSPAALDGEGPREVVVTVTAEGADPGDRTEWGVYTAEG</sequence>
<keyword evidence="2" id="KW-0812">Transmembrane</keyword>
<keyword evidence="2" id="KW-1133">Transmembrane helix</keyword>
<dbReference type="EMBL" id="PVZC01000006">
    <property type="protein sequence ID" value="PRX97018.1"/>
    <property type="molecule type" value="Genomic_DNA"/>
</dbReference>
<keyword evidence="2" id="KW-0472">Membrane</keyword>
<evidence type="ECO:0000313" key="3">
    <source>
        <dbReference type="EMBL" id="PRX97018.1"/>
    </source>
</evidence>
<dbReference type="Proteomes" id="UP000237846">
    <property type="component" value="Unassembled WGS sequence"/>
</dbReference>
<feature type="transmembrane region" description="Helical" evidence="2">
    <location>
        <begin position="38"/>
        <end position="59"/>
    </location>
</feature>
<proteinExistence type="predicted"/>
<keyword evidence="4" id="KW-1185">Reference proteome</keyword>
<protein>
    <submittedName>
        <fullName evidence="3">Uncharacterized protein</fullName>
    </submittedName>
</protein>
<reference evidence="3 4" key="1">
    <citation type="submission" date="2018-03" db="EMBL/GenBank/DDBJ databases">
        <title>Genomic Encyclopedia of Archaeal and Bacterial Type Strains, Phase II (KMG-II): from individual species to whole genera.</title>
        <authorList>
            <person name="Goeker M."/>
        </authorList>
    </citation>
    <scope>NUCLEOTIDE SEQUENCE [LARGE SCALE GENOMIC DNA]</scope>
    <source>
        <strain evidence="3 4">DSM 45601</strain>
    </source>
</reference>
<name>A0A2T0PZQ6_9ACTN</name>
<evidence type="ECO:0000256" key="1">
    <source>
        <dbReference type="SAM" id="MobiDB-lite"/>
    </source>
</evidence>
<accession>A0A2T0PZQ6</accession>
<organism evidence="3 4">
    <name type="scientific">Allonocardiopsis opalescens</name>
    <dbReference type="NCBI Taxonomy" id="1144618"/>
    <lineage>
        <taxon>Bacteria</taxon>
        <taxon>Bacillati</taxon>
        <taxon>Actinomycetota</taxon>
        <taxon>Actinomycetes</taxon>
        <taxon>Streptosporangiales</taxon>
        <taxon>Allonocardiopsis</taxon>
    </lineage>
</organism>
<evidence type="ECO:0000313" key="4">
    <source>
        <dbReference type="Proteomes" id="UP000237846"/>
    </source>
</evidence>
<gene>
    <name evidence="3" type="ORF">CLV72_10654</name>
</gene>
<comment type="caution">
    <text evidence="3">The sequence shown here is derived from an EMBL/GenBank/DDBJ whole genome shotgun (WGS) entry which is preliminary data.</text>
</comment>
<dbReference type="RefSeq" id="WP_106248648.1">
    <property type="nucleotide sequence ID" value="NZ_PVZC01000006.1"/>
</dbReference>
<evidence type="ECO:0000256" key="2">
    <source>
        <dbReference type="SAM" id="Phobius"/>
    </source>
</evidence>
<dbReference type="AlphaFoldDB" id="A0A2T0PZQ6"/>
<feature type="region of interest" description="Disordered" evidence="1">
    <location>
        <begin position="101"/>
        <end position="120"/>
    </location>
</feature>